<gene>
    <name evidence="1" type="ORF">N309_13371</name>
</gene>
<protein>
    <submittedName>
        <fullName evidence="1">Uncharacterized protein</fullName>
    </submittedName>
</protein>
<dbReference type="STRING" id="94827.A0A099ZSP2"/>
<dbReference type="AlphaFoldDB" id="A0A099ZSP2"/>
<proteinExistence type="predicted"/>
<sequence length="66" mass="7255">MAEDHGSPSLNSTATITLNVLDNRPFVPQFDNAEISVSVMENTGVDYLIYTFAVSETLGKQIDYTI</sequence>
<accession>A0A099ZSP2</accession>
<evidence type="ECO:0000313" key="2">
    <source>
        <dbReference type="Proteomes" id="UP000053641"/>
    </source>
</evidence>
<reference evidence="1 2" key="1">
    <citation type="submission" date="2014-06" db="EMBL/GenBank/DDBJ databases">
        <title>Genome evolution of avian class.</title>
        <authorList>
            <person name="Zhang G."/>
            <person name="Li C."/>
        </authorList>
    </citation>
    <scope>NUCLEOTIDE SEQUENCE [LARGE SCALE GENOMIC DNA]</scope>
    <source>
        <strain evidence="1">BGI_N309</strain>
    </source>
</reference>
<organism evidence="1 2">
    <name type="scientific">Tinamus guttatus</name>
    <name type="common">White-throated tinamou</name>
    <dbReference type="NCBI Taxonomy" id="94827"/>
    <lineage>
        <taxon>Eukaryota</taxon>
        <taxon>Metazoa</taxon>
        <taxon>Chordata</taxon>
        <taxon>Craniata</taxon>
        <taxon>Vertebrata</taxon>
        <taxon>Euteleostomi</taxon>
        <taxon>Archelosauria</taxon>
        <taxon>Archosauria</taxon>
        <taxon>Dinosauria</taxon>
        <taxon>Saurischia</taxon>
        <taxon>Theropoda</taxon>
        <taxon>Coelurosauria</taxon>
        <taxon>Aves</taxon>
        <taxon>Palaeognathae</taxon>
        <taxon>Tinamiformes</taxon>
        <taxon>Tinamidae</taxon>
        <taxon>Tinamus</taxon>
    </lineage>
</organism>
<name>A0A099ZSP2_TINGU</name>
<feature type="non-terminal residue" evidence="1">
    <location>
        <position position="66"/>
    </location>
</feature>
<dbReference type="Proteomes" id="UP000053641">
    <property type="component" value="Unassembled WGS sequence"/>
</dbReference>
<evidence type="ECO:0000313" key="1">
    <source>
        <dbReference type="EMBL" id="KGL84802.1"/>
    </source>
</evidence>
<keyword evidence="2" id="KW-1185">Reference proteome</keyword>
<dbReference type="EMBL" id="KL897742">
    <property type="protein sequence ID" value="KGL84802.1"/>
    <property type="molecule type" value="Genomic_DNA"/>
</dbReference>